<comment type="caution">
    <text evidence="1">The sequence shown here is derived from an EMBL/GenBank/DDBJ whole genome shotgun (WGS) entry which is preliminary data.</text>
</comment>
<dbReference type="EMBL" id="JAPNTZ010000006">
    <property type="protein sequence ID" value="MCY1140228.1"/>
    <property type="molecule type" value="Genomic_DNA"/>
</dbReference>
<dbReference type="Proteomes" id="UP001151002">
    <property type="component" value="Unassembled WGS sequence"/>
</dbReference>
<evidence type="ECO:0000313" key="2">
    <source>
        <dbReference type="Proteomes" id="UP001151002"/>
    </source>
</evidence>
<evidence type="ECO:0008006" key="3">
    <source>
        <dbReference type="Google" id="ProtNLM"/>
    </source>
</evidence>
<accession>A0ABT4B148</accession>
<dbReference type="InterPro" id="IPR011009">
    <property type="entry name" value="Kinase-like_dom_sf"/>
</dbReference>
<organism evidence="1 2">
    <name type="scientific">Paractinoplanes pyxinae</name>
    <dbReference type="NCBI Taxonomy" id="2997416"/>
    <lineage>
        <taxon>Bacteria</taxon>
        <taxon>Bacillati</taxon>
        <taxon>Actinomycetota</taxon>
        <taxon>Actinomycetes</taxon>
        <taxon>Micromonosporales</taxon>
        <taxon>Micromonosporaceae</taxon>
        <taxon>Paractinoplanes</taxon>
    </lineage>
</organism>
<dbReference type="RefSeq" id="WP_267564376.1">
    <property type="nucleotide sequence ID" value="NZ_JAPNTZ010000006.1"/>
</dbReference>
<sequence length="126" mass="13658">MVLIGDTVRRTRAEFPARVLRLLEARGYRYAPRHLGVDSLGRDVLSFVPGCTTDHPSQRDSGAYGMGGRMLRELHDLTSDSPLASDGECVIHGDPGPFNTIFQDGRPVAFIDGRGRGGGCRAEAEC</sequence>
<proteinExistence type="predicted"/>
<reference evidence="1" key="1">
    <citation type="submission" date="2022-11" db="EMBL/GenBank/DDBJ databases">
        <authorList>
            <person name="Somphong A."/>
            <person name="Phongsopitanun W."/>
        </authorList>
    </citation>
    <scope>NUCLEOTIDE SEQUENCE</scope>
    <source>
        <strain evidence="1">Pm04-4</strain>
    </source>
</reference>
<name>A0ABT4B148_9ACTN</name>
<protein>
    <recommendedName>
        <fullName evidence="3">Aminoglycoside phosphotransferase domain-containing protein</fullName>
    </recommendedName>
</protein>
<dbReference type="SUPFAM" id="SSF56112">
    <property type="entry name" value="Protein kinase-like (PK-like)"/>
    <property type="match status" value="1"/>
</dbReference>
<keyword evidence="2" id="KW-1185">Reference proteome</keyword>
<evidence type="ECO:0000313" key="1">
    <source>
        <dbReference type="EMBL" id="MCY1140228.1"/>
    </source>
</evidence>
<gene>
    <name evidence="1" type="ORF">OWR29_19690</name>
</gene>